<evidence type="ECO:0008006" key="5">
    <source>
        <dbReference type="Google" id="ProtNLM"/>
    </source>
</evidence>
<dbReference type="EMBL" id="BAABHA010000008">
    <property type="protein sequence ID" value="GAA4384329.1"/>
    <property type="molecule type" value="Genomic_DNA"/>
</dbReference>
<keyword evidence="4" id="KW-1185">Reference proteome</keyword>
<evidence type="ECO:0000313" key="3">
    <source>
        <dbReference type="EMBL" id="GAA4384329.1"/>
    </source>
</evidence>
<keyword evidence="1" id="KW-0472">Membrane</keyword>
<protein>
    <recommendedName>
        <fullName evidence="5">DUF4129 domain-containing protein</fullName>
    </recommendedName>
</protein>
<keyword evidence="1" id="KW-1133">Transmembrane helix</keyword>
<gene>
    <name evidence="3" type="ORF">GCM10023186_26430</name>
</gene>
<proteinExistence type="predicted"/>
<evidence type="ECO:0000256" key="1">
    <source>
        <dbReference type="SAM" id="Phobius"/>
    </source>
</evidence>
<evidence type="ECO:0000256" key="2">
    <source>
        <dbReference type="SAM" id="SignalP"/>
    </source>
</evidence>
<dbReference type="Proteomes" id="UP001500454">
    <property type="component" value="Unassembled WGS sequence"/>
</dbReference>
<reference evidence="4" key="1">
    <citation type="journal article" date="2019" name="Int. J. Syst. Evol. Microbiol.">
        <title>The Global Catalogue of Microorganisms (GCM) 10K type strain sequencing project: providing services to taxonomists for standard genome sequencing and annotation.</title>
        <authorList>
            <consortium name="The Broad Institute Genomics Platform"/>
            <consortium name="The Broad Institute Genome Sequencing Center for Infectious Disease"/>
            <person name="Wu L."/>
            <person name="Ma J."/>
        </authorList>
    </citation>
    <scope>NUCLEOTIDE SEQUENCE [LARGE SCALE GENOMIC DNA]</scope>
    <source>
        <strain evidence="4">JCM 17924</strain>
    </source>
</reference>
<evidence type="ECO:0000313" key="4">
    <source>
        <dbReference type="Proteomes" id="UP001500454"/>
    </source>
</evidence>
<comment type="caution">
    <text evidence="3">The sequence shown here is derived from an EMBL/GenBank/DDBJ whole genome shotgun (WGS) entry which is preliminary data.</text>
</comment>
<feature type="transmembrane region" description="Helical" evidence="1">
    <location>
        <begin position="168"/>
        <end position="189"/>
    </location>
</feature>
<dbReference type="RefSeq" id="WP_345224920.1">
    <property type="nucleotide sequence ID" value="NZ_BAABHA010000008.1"/>
</dbReference>
<accession>A0ABP8J3F7</accession>
<organism evidence="3 4">
    <name type="scientific">Hymenobacter koreensis</name>
    <dbReference type="NCBI Taxonomy" id="1084523"/>
    <lineage>
        <taxon>Bacteria</taxon>
        <taxon>Pseudomonadati</taxon>
        <taxon>Bacteroidota</taxon>
        <taxon>Cytophagia</taxon>
        <taxon>Cytophagales</taxon>
        <taxon>Hymenobacteraceae</taxon>
        <taxon>Hymenobacter</taxon>
    </lineage>
</organism>
<feature type="chain" id="PRO_5047043986" description="DUF4129 domain-containing protein" evidence="2">
    <location>
        <begin position="28"/>
        <end position="316"/>
    </location>
</feature>
<sequence length="316" mass="36224">MTLALVSSFRWLTWLGALLLLAGSASAAVSASDTLPQGRFLRPEVRIGELIEFELTFRHDPALNVVFPDSTADFKPFEYVSRRFWPTRTRQGVSVDRCRYTLRTFSIDSVLQLAPSVTVLRGRDTLQLRPNPAIVRLHFTAPALAPDADLPPLRQTTAPLPIEPRFNYPYWIAAAVGLLALAGIVWWSFGRRLRRRFQLYKLRRNHLYFLAQYARHLERFELSRSLTNMERAITLWKNYLARLEGNALNTLTTREIVTHYNNDPAVRKALQFADRVIYGNQLPDDAVAETDEALTALRQFADRRYDAVADAFMGRQ</sequence>
<keyword evidence="2" id="KW-0732">Signal</keyword>
<feature type="signal peptide" evidence="2">
    <location>
        <begin position="1"/>
        <end position="27"/>
    </location>
</feature>
<keyword evidence="1" id="KW-0812">Transmembrane</keyword>
<name>A0ABP8J3F7_9BACT</name>